<evidence type="ECO:0000256" key="1">
    <source>
        <dbReference type="SAM" id="MobiDB-lite"/>
    </source>
</evidence>
<accession>A0A5E4M0V2</accession>
<feature type="region of interest" description="Disordered" evidence="1">
    <location>
        <begin position="1"/>
        <end position="38"/>
    </location>
</feature>
<feature type="compositionally biased region" description="Low complexity" evidence="1">
    <location>
        <begin position="26"/>
        <end position="35"/>
    </location>
</feature>
<keyword evidence="3" id="KW-1185">Reference proteome</keyword>
<name>A0A5E4M0V2_9HEMI</name>
<dbReference type="AlphaFoldDB" id="A0A5E4M0V2"/>
<sequence>FPKNYNIKTTIKQGKRPFKGNEESNESTSGSSKTESITDGMKKKIKIMYKLKPEVENLIIYDTENEKRWAECKSFLDKGKK</sequence>
<feature type="non-terminal residue" evidence="2">
    <location>
        <position position="1"/>
    </location>
</feature>
<dbReference type="Proteomes" id="UP000325440">
    <property type="component" value="Unassembled WGS sequence"/>
</dbReference>
<reference evidence="2 3" key="1">
    <citation type="submission" date="2019-08" db="EMBL/GenBank/DDBJ databases">
        <authorList>
            <person name="Alioto T."/>
            <person name="Alioto T."/>
            <person name="Gomez Garrido J."/>
        </authorList>
    </citation>
    <scope>NUCLEOTIDE SEQUENCE [LARGE SCALE GENOMIC DNA]</scope>
</reference>
<feature type="compositionally biased region" description="Polar residues" evidence="1">
    <location>
        <begin position="1"/>
        <end position="12"/>
    </location>
</feature>
<dbReference type="EMBL" id="CABPRJ010000002">
    <property type="protein sequence ID" value="VVC24468.1"/>
    <property type="molecule type" value="Genomic_DNA"/>
</dbReference>
<protein>
    <submittedName>
        <fullName evidence="2">Uncharacterized protein</fullName>
    </submittedName>
</protein>
<feature type="non-terminal residue" evidence="2">
    <location>
        <position position="81"/>
    </location>
</feature>
<proteinExistence type="predicted"/>
<organism evidence="2 3">
    <name type="scientific">Cinara cedri</name>
    <dbReference type="NCBI Taxonomy" id="506608"/>
    <lineage>
        <taxon>Eukaryota</taxon>
        <taxon>Metazoa</taxon>
        <taxon>Ecdysozoa</taxon>
        <taxon>Arthropoda</taxon>
        <taxon>Hexapoda</taxon>
        <taxon>Insecta</taxon>
        <taxon>Pterygota</taxon>
        <taxon>Neoptera</taxon>
        <taxon>Paraneoptera</taxon>
        <taxon>Hemiptera</taxon>
        <taxon>Sternorrhyncha</taxon>
        <taxon>Aphidomorpha</taxon>
        <taxon>Aphidoidea</taxon>
        <taxon>Aphididae</taxon>
        <taxon>Lachninae</taxon>
        <taxon>Cinara</taxon>
    </lineage>
</organism>
<evidence type="ECO:0000313" key="2">
    <source>
        <dbReference type="EMBL" id="VVC24468.1"/>
    </source>
</evidence>
<evidence type="ECO:0000313" key="3">
    <source>
        <dbReference type="Proteomes" id="UP000325440"/>
    </source>
</evidence>
<gene>
    <name evidence="2" type="ORF">CINCED_3A005260</name>
</gene>